<accession>A0ABU2A758</accession>
<organism evidence="1 2">
    <name type="scientific">Roseateles asaccharophilus</name>
    <dbReference type="NCBI Taxonomy" id="582607"/>
    <lineage>
        <taxon>Bacteria</taxon>
        <taxon>Pseudomonadati</taxon>
        <taxon>Pseudomonadota</taxon>
        <taxon>Betaproteobacteria</taxon>
        <taxon>Burkholderiales</taxon>
        <taxon>Sphaerotilaceae</taxon>
        <taxon>Roseateles</taxon>
    </lineage>
</organism>
<keyword evidence="2" id="KW-1185">Reference proteome</keyword>
<name>A0ABU2A758_9BURK</name>
<dbReference type="EMBL" id="JAVDXV010000003">
    <property type="protein sequence ID" value="MDR7332965.1"/>
    <property type="molecule type" value="Genomic_DNA"/>
</dbReference>
<comment type="caution">
    <text evidence="1">The sequence shown here is derived from an EMBL/GenBank/DDBJ whole genome shotgun (WGS) entry which is preliminary data.</text>
</comment>
<proteinExistence type="predicted"/>
<evidence type="ECO:0000313" key="1">
    <source>
        <dbReference type="EMBL" id="MDR7332965.1"/>
    </source>
</evidence>
<protein>
    <submittedName>
        <fullName evidence="1">Uncharacterized protein</fullName>
    </submittedName>
</protein>
<dbReference type="Proteomes" id="UP001180825">
    <property type="component" value="Unassembled WGS sequence"/>
</dbReference>
<reference evidence="1 2" key="1">
    <citation type="submission" date="2023-07" db="EMBL/GenBank/DDBJ databases">
        <title>Sorghum-associated microbial communities from plants grown in Nebraska, USA.</title>
        <authorList>
            <person name="Schachtman D."/>
        </authorList>
    </citation>
    <scope>NUCLEOTIDE SEQUENCE [LARGE SCALE GENOMIC DNA]</scope>
    <source>
        <strain evidence="1 2">BE316</strain>
    </source>
</reference>
<evidence type="ECO:0000313" key="2">
    <source>
        <dbReference type="Proteomes" id="UP001180825"/>
    </source>
</evidence>
<gene>
    <name evidence="1" type="ORF">J2X21_002098</name>
</gene>
<sequence length="124" mass="14081">MKLADLPGRRCLVGINYFDLDGTLLRQRQLGGEIQKVDAEQGITLALLPSGEFVLPPDLRAWFTAPPGHYRDAPSGLDVENPDYLVTWDVHRTQSNFEEGQHEWWDWVPNTERPQVGSPTEVLQ</sequence>
<dbReference type="RefSeq" id="WP_310328133.1">
    <property type="nucleotide sequence ID" value="NZ_JAVDXV010000003.1"/>
</dbReference>